<sequence>MDTMKKLTKGLSSPDTDWRQEKKQKHHQILEPVTIQDVTVLFSEAEWETLSSEQKTLYRDVMLEIYRNLLSVGPTSQIYYSSRLFAFSCVQFLRQHVLQIFPDLCAKNHFHPADSSPGQPEHQGSDENCRTENTQGREREASKPLCGSTGERETARASSSSARGQSARPRKHNTVVGMKADSAPRGKNSVETDKGSKRLETSRFGVSTCRQDEPDCSLKPNFTNQKALSQEKPHVYSECCQGLTQKSYFLQQQRIHSDEKHDVFPPGWSLKSSLITHPRTRSGQKPCGCIECAQGFTCKPAVITHQRIHSGEKSYVCKECGQCFSWKSAFIRHQWAHSEEKPYTCKECARGFSRKSHLIRHERTHTGERPYVCQECGRGFSVR</sequence>
<dbReference type="RefSeq" id="XP_045141067.1">
    <property type="nucleotide sequence ID" value="XM_045285132.1"/>
</dbReference>
<dbReference type="Proteomes" id="UP000694863">
    <property type="component" value="Unplaced"/>
</dbReference>
<protein>
    <submittedName>
        <fullName evidence="2">Zinc finger protein 343-like</fullName>
    </submittedName>
</protein>
<gene>
    <name evidence="2" type="primary">LOC123521093</name>
</gene>
<keyword evidence="1" id="KW-1185">Reference proteome</keyword>
<name>A0AC55CMH1_ECHTE</name>
<reference evidence="2" key="1">
    <citation type="submission" date="2025-08" db="UniProtKB">
        <authorList>
            <consortium name="RefSeq"/>
        </authorList>
    </citation>
    <scope>IDENTIFICATION</scope>
</reference>
<accession>A0AC55CMH1</accession>
<evidence type="ECO:0000313" key="1">
    <source>
        <dbReference type="Proteomes" id="UP000694863"/>
    </source>
</evidence>
<proteinExistence type="predicted"/>
<organism evidence="1 2">
    <name type="scientific">Echinops telfairi</name>
    <name type="common">Lesser hedgehog tenrec</name>
    <dbReference type="NCBI Taxonomy" id="9371"/>
    <lineage>
        <taxon>Eukaryota</taxon>
        <taxon>Metazoa</taxon>
        <taxon>Chordata</taxon>
        <taxon>Craniata</taxon>
        <taxon>Vertebrata</taxon>
        <taxon>Euteleostomi</taxon>
        <taxon>Mammalia</taxon>
        <taxon>Eutheria</taxon>
        <taxon>Afrotheria</taxon>
        <taxon>Tenrecidae</taxon>
        <taxon>Tenrecinae</taxon>
        <taxon>Echinops</taxon>
    </lineage>
</organism>
<evidence type="ECO:0000313" key="2">
    <source>
        <dbReference type="RefSeq" id="XP_045141067.1"/>
    </source>
</evidence>